<comment type="caution">
    <text evidence="3">The sequence shown here is derived from an EMBL/GenBank/DDBJ whole genome shotgun (WGS) entry which is preliminary data.</text>
</comment>
<evidence type="ECO:0000259" key="2">
    <source>
        <dbReference type="Pfam" id="PF13439"/>
    </source>
</evidence>
<protein>
    <submittedName>
        <fullName evidence="3">Glycosyltransferase family 4 protein</fullName>
    </submittedName>
</protein>
<gene>
    <name evidence="3" type="ORF">FE839_21855</name>
</gene>
<dbReference type="GO" id="GO:0016757">
    <property type="term" value="F:glycosyltransferase activity"/>
    <property type="evidence" value="ECO:0007669"/>
    <property type="project" value="InterPro"/>
</dbReference>
<dbReference type="PANTHER" id="PTHR45947:SF3">
    <property type="entry name" value="SULFOQUINOVOSYL TRANSFERASE SQD2"/>
    <property type="match status" value="1"/>
</dbReference>
<name>A0A5R9L992_9ENTR</name>
<organism evidence="3 4">
    <name type="scientific">Klebsiella indica</name>
    <dbReference type="NCBI Taxonomy" id="2582917"/>
    <lineage>
        <taxon>Bacteria</taxon>
        <taxon>Pseudomonadati</taxon>
        <taxon>Pseudomonadota</taxon>
        <taxon>Gammaproteobacteria</taxon>
        <taxon>Enterobacterales</taxon>
        <taxon>Enterobacteriaceae</taxon>
        <taxon>Klebsiella/Raoultella group</taxon>
        <taxon>Klebsiella</taxon>
    </lineage>
</organism>
<dbReference type="Pfam" id="PF00534">
    <property type="entry name" value="Glycos_transf_1"/>
    <property type="match status" value="1"/>
</dbReference>
<dbReference type="SUPFAM" id="SSF53756">
    <property type="entry name" value="UDP-Glycosyltransferase/glycogen phosphorylase"/>
    <property type="match status" value="1"/>
</dbReference>
<proteinExistence type="predicted"/>
<dbReference type="Pfam" id="PF13439">
    <property type="entry name" value="Glyco_transf_4"/>
    <property type="match status" value="1"/>
</dbReference>
<evidence type="ECO:0000313" key="4">
    <source>
        <dbReference type="Proteomes" id="UP000307430"/>
    </source>
</evidence>
<dbReference type="RefSeq" id="WP_138362872.1">
    <property type="nucleotide sequence ID" value="NZ_VCHQ01000033.1"/>
</dbReference>
<dbReference type="InterPro" id="IPR028098">
    <property type="entry name" value="Glyco_trans_4-like_N"/>
</dbReference>
<dbReference type="InterPro" id="IPR001296">
    <property type="entry name" value="Glyco_trans_1"/>
</dbReference>
<dbReference type="EMBL" id="VCHQ01000033">
    <property type="protein sequence ID" value="TLV06860.1"/>
    <property type="molecule type" value="Genomic_DNA"/>
</dbReference>
<evidence type="ECO:0000313" key="3">
    <source>
        <dbReference type="EMBL" id="TLV06860.1"/>
    </source>
</evidence>
<keyword evidence="3" id="KW-0808">Transferase</keyword>
<dbReference type="Gene3D" id="3.40.50.2000">
    <property type="entry name" value="Glycogen Phosphorylase B"/>
    <property type="match status" value="1"/>
</dbReference>
<sequence length="384" mass="43863">MSKEFSIGIVADWLVSYAGAERVIKEFVDVFPESELFSVVDFLDNAARVNLQGKISKTSYIQKFPMAKKHYQKYLPFMPMAIEQLDVTSHNIILSSSHAVAKGILTGPDQLHISYVHSPIRYAWDLQHQYLREAHFDRGLKGLLIKYLLHKIRMWDYRTANGVDHFIANSHFIARRIQKVYGRKADVIYPPVNVELFTLNSNKDEYYFTASRLVPYKRVDLIVEAFSAMPEKKLVVIGDGSEMSKIKAKASSNIEILGYQSDTVMLSHMKKAKAFVFAAEEDFGITPVEAQACGTPVIAFGKGGSLETVRPYGVDNPTGLFFYKQDVSSIIEAINKFELVKEYILPQDCRNNAEKFSSERFRKEISNYVESKWNSFLDNKQILY</sequence>
<dbReference type="PANTHER" id="PTHR45947">
    <property type="entry name" value="SULFOQUINOVOSYL TRANSFERASE SQD2"/>
    <property type="match status" value="1"/>
</dbReference>
<dbReference type="CDD" id="cd03804">
    <property type="entry name" value="GT4_WbaZ-like"/>
    <property type="match status" value="1"/>
</dbReference>
<keyword evidence="4" id="KW-1185">Reference proteome</keyword>
<dbReference type="InterPro" id="IPR050194">
    <property type="entry name" value="Glycosyltransferase_grp1"/>
</dbReference>
<dbReference type="AlphaFoldDB" id="A0A5R9L992"/>
<accession>A0A5R9L992</accession>
<dbReference type="Proteomes" id="UP000307430">
    <property type="component" value="Unassembled WGS sequence"/>
</dbReference>
<reference evidence="3 4" key="1">
    <citation type="submission" date="2019-05" db="EMBL/GenBank/DDBJ databases">
        <title>Genome sequence of Klebsiella sp strain TOUT106.</title>
        <authorList>
            <person name="Rahi P."/>
            <person name="Chaudhari D."/>
        </authorList>
    </citation>
    <scope>NUCLEOTIDE SEQUENCE [LARGE SCALE GENOMIC DNA]</scope>
    <source>
        <strain evidence="3 4">TOUT106</strain>
    </source>
</reference>
<feature type="domain" description="Glycosyl transferase family 1" evidence="1">
    <location>
        <begin position="201"/>
        <end position="355"/>
    </location>
</feature>
<evidence type="ECO:0000259" key="1">
    <source>
        <dbReference type="Pfam" id="PF00534"/>
    </source>
</evidence>
<feature type="domain" description="Glycosyltransferase subfamily 4-like N-terminal" evidence="2">
    <location>
        <begin position="55"/>
        <end position="195"/>
    </location>
</feature>